<dbReference type="EMBL" id="LSDB01000008">
    <property type="protein sequence ID" value="KXB58590.1"/>
    <property type="molecule type" value="Genomic_DNA"/>
</dbReference>
<name>A0ABR5TMM6_9BACL</name>
<protein>
    <submittedName>
        <fullName evidence="1">Uncharacterized protein</fullName>
    </submittedName>
</protein>
<evidence type="ECO:0000313" key="1">
    <source>
        <dbReference type="EMBL" id="KXB58590.1"/>
    </source>
</evidence>
<reference evidence="1 2" key="1">
    <citation type="submission" date="2016-01" db="EMBL/GenBank/DDBJ databases">
        <authorList>
            <person name="Mitreva M."/>
            <person name="Pepin K.H."/>
            <person name="Mihindukulasuriya K.A."/>
            <person name="Fulton R."/>
            <person name="Fronick C."/>
            <person name="O'Laughlin M."/>
            <person name="Miner T."/>
            <person name="Herter B."/>
            <person name="Rosa B.A."/>
            <person name="Cordes M."/>
            <person name="Tomlinson C."/>
            <person name="Wollam A."/>
            <person name="Palsikar V.B."/>
            <person name="Mardis E.R."/>
            <person name="Wilson R.K."/>
        </authorList>
    </citation>
    <scope>NUCLEOTIDE SEQUENCE [LARGE SCALE GENOMIC DNA]</scope>
    <source>
        <strain evidence="1 2">KA00071</strain>
    </source>
</reference>
<accession>A0ABR5TMM6</accession>
<sequence length="105" mass="12369">MLYIKHFPKSLNDKLIKNLTNLSFELAITVNAEIYEEDKVRKELEYIETTSYINLVKSQKKASRDGVFVSDEFIGGDIDKKTVKNIKKWKEEMDEYDQKIFNLSI</sequence>
<keyword evidence="2" id="KW-1185">Reference proteome</keyword>
<dbReference type="Proteomes" id="UP000070467">
    <property type="component" value="Unassembled WGS sequence"/>
</dbReference>
<organism evidence="1 2">
    <name type="scientific">Gemelliphila asaccharolytica</name>
    <dbReference type="NCBI Taxonomy" id="502393"/>
    <lineage>
        <taxon>Bacteria</taxon>
        <taxon>Bacillati</taxon>
        <taxon>Bacillota</taxon>
        <taxon>Bacilli</taxon>
        <taxon>Bacillales</taxon>
        <taxon>Gemellaceae</taxon>
        <taxon>Gemelliphila</taxon>
    </lineage>
</organism>
<proteinExistence type="predicted"/>
<evidence type="ECO:0000313" key="2">
    <source>
        <dbReference type="Proteomes" id="UP000070467"/>
    </source>
</evidence>
<gene>
    <name evidence="1" type="ORF">HMPREF1871_00356</name>
</gene>
<dbReference type="RefSeq" id="WP_066129215.1">
    <property type="nucleotide sequence ID" value="NZ_KQ959861.1"/>
</dbReference>
<comment type="caution">
    <text evidence="1">The sequence shown here is derived from an EMBL/GenBank/DDBJ whole genome shotgun (WGS) entry which is preliminary data.</text>
</comment>